<comment type="caution">
    <text evidence="1">The sequence shown here is derived from an EMBL/GenBank/DDBJ whole genome shotgun (WGS) entry which is preliminary data.</text>
</comment>
<evidence type="ECO:0000313" key="1">
    <source>
        <dbReference type="EMBL" id="MBB5347291.1"/>
    </source>
</evidence>
<reference evidence="1 2" key="1">
    <citation type="submission" date="2020-08" db="EMBL/GenBank/DDBJ databases">
        <title>Genomic Encyclopedia of Type Strains, Phase IV (KMG-IV): sequencing the most valuable type-strain genomes for metagenomic binning, comparative biology and taxonomic classification.</title>
        <authorList>
            <person name="Goeker M."/>
        </authorList>
    </citation>
    <scope>NUCLEOTIDE SEQUENCE [LARGE SCALE GENOMIC DNA]</scope>
    <source>
        <strain evidence="1 2">DSM 28570</strain>
    </source>
</reference>
<keyword evidence="2" id="KW-1185">Reference proteome</keyword>
<dbReference type="EMBL" id="JACHEO010000003">
    <property type="protein sequence ID" value="MBB5347291.1"/>
    <property type="molecule type" value="Genomic_DNA"/>
</dbReference>
<gene>
    <name evidence="1" type="ORF">HNQ81_001004</name>
</gene>
<organism evidence="1 2">
    <name type="scientific">Desulfoprunum benzoelyticum</name>
    <dbReference type="NCBI Taxonomy" id="1506996"/>
    <lineage>
        <taxon>Bacteria</taxon>
        <taxon>Pseudomonadati</taxon>
        <taxon>Thermodesulfobacteriota</taxon>
        <taxon>Desulfobulbia</taxon>
        <taxon>Desulfobulbales</taxon>
        <taxon>Desulfobulbaceae</taxon>
        <taxon>Desulfoprunum</taxon>
    </lineage>
</organism>
<sequence>MKFLLPLLGGLLLLAGCSTHSHGLHNGVVTLYLDVPAGRQVSLACSRDGFVPHPARREHGRWAVSLPADGPFRYFYLVDGAVYVPPCRLREKDDFGADNCVFDPGL</sequence>
<dbReference type="SUPFAM" id="SSF81296">
    <property type="entry name" value="E set domains"/>
    <property type="match status" value="1"/>
</dbReference>
<dbReference type="InterPro" id="IPR014756">
    <property type="entry name" value="Ig_E-set"/>
</dbReference>
<dbReference type="RefSeq" id="WP_183348922.1">
    <property type="nucleotide sequence ID" value="NZ_JACHEO010000003.1"/>
</dbReference>
<dbReference type="PROSITE" id="PS51257">
    <property type="entry name" value="PROKAR_LIPOPROTEIN"/>
    <property type="match status" value="1"/>
</dbReference>
<name>A0A840V2B7_9BACT</name>
<evidence type="ECO:0000313" key="2">
    <source>
        <dbReference type="Proteomes" id="UP000539642"/>
    </source>
</evidence>
<accession>A0A840V2B7</accession>
<protein>
    <recommendedName>
        <fullName evidence="3">Glycoside hydrolase family 13 N-terminal domain-containing protein</fullName>
    </recommendedName>
</protein>
<proteinExistence type="predicted"/>
<dbReference type="Proteomes" id="UP000539642">
    <property type="component" value="Unassembled WGS sequence"/>
</dbReference>
<dbReference type="AlphaFoldDB" id="A0A840V2B7"/>
<evidence type="ECO:0008006" key="3">
    <source>
        <dbReference type="Google" id="ProtNLM"/>
    </source>
</evidence>